<feature type="non-terminal residue" evidence="1">
    <location>
        <position position="41"/>
    </location>
</feature>
<organism evidence="1 2">
    <name type="scientific">Adineta steineri</name>
    <dbReference type="NCBI Taxonomy" id="433720"/>
    <lineage>
        <taxon>Eukaryota</taxon>
        <taxon>Metazoa</taxon>
        <taxon>Spiralia</taxon>
        <taxon>Gnathifera</taxon>
        <taxon>Rotifera</taxon>
        <taxon>Eurotatoria</taxon>
        <taxon>Bdelloidea</taxon>
        <taxon>Adinetida</taxon>
        <taxon>Adinetidae</taxon>
        <taxon>Adineta</taxon>
    </lineage>
</organism>
<dbReference type="AlphaFoldDB" id="A0A820PQR1"/>
<protein>
    <submittedName>
        <fullName evidence="1">Uncharacterized protein</fullName>
    </submittedName>
</protein>
<proteinExistence type="predicted"/>
<sequence>MALGFLPAHEIKKAYEDIIKPQLKDVPSRPVSLRHNLREFF</sequence>
<evidence type="ECO:0000313" key="2">
    <source>
        <dbReference type="Proteomes" id="UP000663881"/>
    </source>
</evidence>
<dbReference type="Proteomes" id="UP000663881">
    <property type="component" value="Unassembled WGS sequence"/>
</dbReference>
<evidence type="ECO:0000313" key="1">
    <source>
        <dbReference type="EMBL" id="CAF4412234.1"/>
    </source>
</evidence>
<reference evidence="1" key="1">
    <citation type="submission" date="2021-02" db="EMBL/GenBank/DDBJ databases">
        <authorList>
            <person name="Nowell W R."/>
        </authorList>
    </citation>
    <scope>NUCLEOTIDE SEQUENCE</scope>
</reference>
<dbReference type="EMBL" id="CAJOAY010029350">
    <property type="protein sequence ID" value="CAF4412234.1"/>
    <property type="molecule type" value="Genomic_DNA"/>
</dbReference>
<gene>
    <name evidence="1" type="ORF">OKA104_LOCUS52015</name>
</gene>
<accession>A0A820PQR1</accession>
<comment type="caution">
    <text evidence="1">The sequence shown here is derived from an EMBL/GenBank/DDBJ whole genome shotgun (WGS) entry which is preliminary data.</text>
</comment>
<feature type="non-terminal residue" evidence="1">
    <location>
        <position position="1"/>
    </location>
</feature>
<name>A0A820PQR1_9BILA</name>